<sequence length="147" mass="16630">MRSGDKGHRGYKGHRERNQVLAIEPGIGSPFPVSCQGWTRQGLVGKDQPPLSTGLPAEVPQDLAKRGRDVYICLWGLKAHHPEIQEYSSSHWPTVLRLQLEFVAEIGREPYHEPSQPPDIPAQSRREEETRNPSHIPTPQRPADRHI</sequence>
<evidence type="ECO:0000256" key="1">
    <source>
        <dbReference type="SAM" id="MobiDB-lite"/>
    </source>
</evidence>
<dbReference type="Proteomes" id="UP000694386">
    <property type="component" value="Unplaced"/>
</dbReference>
<name>A0A8C2MY10_CRIGR</name>
<reference evidence="2" key="1">
    <citation type="submission" date="2025-08" db="UniProtKB">
        <authorList>
            <consortium name="Ensembl"/>
        </authorList>
    </citation>
    <scope>IDENTIFICATION</scope>
</reference>
<organism evidence="2 3">
    <name type="scientific">Cricetulus griseus</name>
    <name type="common">Chinese hamster</name>
    <name type="synonym">Cricetulus barabensis griseus</name>
    <dbReference type="NCBI Taxonomy" id="10029"/>
    <lineage>
        <taxon>Eukaryota</taxon>
        <taxon>Metazoa</taxon>
        <taxon>Chordata</taxon>
        <taxon>Craniata</taxon>
        <taxon>Vertebrata</taxon>
        <taxon>Euteleostomi</taxon>
        <taxon>Mammalia</taxon>
        <taxon>Eutheria</taxon>
        <taxon>Euarchontoglires</taxon>
        <taxon>Glires</taxon>
        <taxon>Rodentia</taxon>
        <taxon>Myomorpha</taxon>
        <taxon>Muroidea</taxon>
        <taxon>Cricetidae</taxon>
        <taxon>Cricetinae</taxon>
        <taxon>Cricetulus</taxon>
    </lineage>
</organism>
<dbReference type="Ensembl" id="ENSCGRT00001029627.1">
    <property type="protein sequence ID" value="ENSCGRP00001025381.1"/>
    <property type="gene ID" value="ENSCGRG00001022997.1"/>
</dbReference>
<proteinExistence type="predicted"/>
<feature type="region of interest" description="Disordered" evidence="1">
    <location>
        <begin position="108"/>
        <end position="147"/>
    </location>
</feature>
<dbReference type="AlphaFoldDB" id="A0A8C2MY10"/>
<evidence type="ECO:0000313" key="3">
    <source>
        <dbReference type="Proteomes" id="UP000694386"/>
    </source>
</evidence>
<evidence type="ECO:0000313" key="2">
    <source>
        <dbReference type="Ensembl" id="ENSCGRP00001025381.1"/>
    </source>
</evidence>
<reference evidence="2" key="2">
    <citation type="submission" date="2025-09" db="UniProtKB">
        <authorList>
            <consortium name="Ensembl"/>
        </authorList>
    </citation>
    <scope>IDENTIFICATION</scope>
</reference>
<protein>
    <submittedName>
        <fullName evidence="2">Uncharacterized protein</fullName>
    </submittedName>
</protein>
<accession>A0A8C2MY10</accession>
<dbReference type="OMA" id="WTRQGLV"/>